<dbReference type="Proteomes" id="UP000092482">
    <property type="component" value="Chromosome"/>
</dbReference>
<dbReference type="Pfam" id="PF01850">
    <property type="entry name" value="PIN"/>
    <property type="match status" value="1"/>
</dbReference>
<dbReference type="STRING" id="1758689.SGUI_0704"/>
<dbReference type="InterPro" id="IPR002716">
    <property type="entry name" value="PIN_dom"/>
</dbReference>
<dbReference type="Gene3D" id="3.40.50.1010">
    <property type="entry name" value="5'-nuclease"/>
    <property type="match status" value="1"/>
</dbReference>
<comment type="function">
    <text evidence="6">Toxic component of a toxin-antitoxin (TA) system. An RNase.</text>
</comment>
<dbReference type="InterPro" id="IPR051619">
    <property type="entry name" value="TypeII_TA_RNase_PINc/VapC"/>
</dbReference>
<dbReference type="InterPro" id="IPR029060">
    <property type="entry name" value="PIN-like_dom_sf"/>
</dbReference>
<feature type="domain" description="PIN" evidence="7">
    <location>
        <begin position="2"/>
        <end position="115"/>
    </location>
</feature>
<keyword evidence="4 6" id="KW-0378">Hydrolase</keyword>
<organism evidence="8 9">
    <name type="scientific">Serinicoccus hydrothermalis</name>
    <dbReference type="NCBI Taxonomy" id="1758689"/>
    <lineage>
        <taxon>Bacteria</taxon>
        <taxon>Bacillati</taxon>
        <taxon>Actinomycetota</taxon>
        <taxon>Actinomycetes</taxon>
        <taxon>Micrococcales</taxon>
        <taxon>Ornithinimicrobiaceae</taxon>
        <taxon>Serinicoccus</taxon>
    </lineage>
</organism>
<dbReference type="InterPro" id="IPR022907">
    <property type="entry name" value="VapC_family"/>
</dbReference>
<keyword evidence="9" id="KW-1185">Reference proteome</keyword>
<keyword evidence="3 6" id="KW-0479">Metal-binding</keyword>
<evidence type="ECO:0000256" key="5">
    <source>
        <dbReference type="ARBA" id="ARBA00022842"/>
    </source>
</evidence>
<dbReference type="EC" id="3.1.-.-" evidence="6"/>
<evidence type="ECO:0000313" key="8">
    <source>
        <dbReference type="EMBL" id="ANS78100.1"/>
    </source>
</evidence>
<dbReference type="GO" id="GO:0090729">
    <property type="term" value="F:toxin activity"/>
    <property type="evidence" value="ECO:0007669"/>
    <property type="project" value="UniProtKB-KW"/>
</dbReference>
<evidence type="ECO:0000313" key="9">
    <source>
        <dbReference type="Proteomes" id="UP000092482"/>
    </source>
</evidence>
<dbReference type="AlphaFoldDB" id="A0A1B1N9H3"/>
<comment type="similarity">
    <text evidence="6">Belongs to the PINc/VapC protein family.</text>
</comment>
<dbReference type="KEGG" id="serj:SGUI_0704"/>
<dbReference type="HAMAP" id="MF_00265">
    <property type="entry name" value="VapC_Nob1"/>
    <property type="match status" value="1"/>
</dbReference>
<accession>A0A1B1N9H3</accession>
<comment type="cofactor">
    <cofactor evidence="6">
        <name>Mg(2+)</name>
        <dbReference type="ChEBI" id="CHEBI:18420"/>
    </cofactor>
</comment>
<evidence type="ECO:0000256" key="6">
    <source>
        <dbReference type="HAMAP-Rule" id="MF_00265"/>
    </source>
</evidence>
<dbReference type="GO" id="GO:0016787">
    <property type="term" value="F:hydrolase activity"/>
    <property type="evidence" value="ECO:0007669"/>
    <property type="project" value="UniProtKB-KW"/>
</dbReference>
<feature type="binding site" evidence="6">
    <location>
        <position position="89"/>
    </location>
    <ligand>
        <name>Mg(2+)</name>
        <dbReference type="ChEBI" id="CHEBI:18420"/>
    </ligand>
</feature>
<gene>
    <name evidence="6" type="primary">vapC</name>
    <name evidence="8" type="ORF">SGUI_0704</name>
</gene>
<dbReference type="SUPFAM" id="SSF88723">
    <property type="entry name" value="PIN domain-like"/>
    <property type="match status" value="1"/>
</dbReference>
<evidence type="ECO:0000256" key="3">
    <source>
        <dbReference type="ARBA" id="ARBA00022723"/>
    </source>
</evidence>
<feature type="binding site" evidence="6">
    <location>
        <position position="5"/>
    </location>
    <ligand>
        <name>Mg(2+)</name>
        <dbReference type="ChEBI" id="CHEBI:18420"/>
    </ligand>
</feature>
<dbReference type="PANTHER" id="PTHR35901:SF1">
    <property type="entry name" value="EXONUCLEASE VAPC9"/>
    <property type="match status" value="1"/>
</dbReference>
<dbReference type="EMBL" id="CP014989">
    <property type="protein sequence ID" value="ANS78100.1"/>
    <property type="molecule type" value="Genomic_DNA"/>
</dbReference>
<protein>
    <recommendedName>
        <fullName evidence="6">Ribonuclease VapC</fullName>
        <shortName evidence="6">RNase VapC</shortName>
        <ecNumber evidence="6">3.1.-.-</ecNumber>
    </recommendedName>
    <alternativeName>
        <fullName evidence="6">Toxin VapC</fullName>
    </alternativeName>
</protein>
<keyword evidence="6" id="KW-0800">Toxin</keyword>
<evidence type="ECO:0000256" key="4">
    <source>
        <dbReference type="ARBA" id="ARBA00022801"/>
    </source>
</evidence>
<dbReference type="GO" id="GO:0000287">
    <property type="term" value="F:magnesium ion binding"/>
    <property type="evidence" value="ECO:0007669"/>
    <property type="project" value="UniProtKB-UniRule"/>
</dbReference>
<sequence length="128" mass="14252">MIVLDASAWVDMVTGLVPPFEPVDDVVVPPHFDAEVVGALRAIEQRRALPADVARHLLEHHLRAGFAVEHDPADVRRAWGWRDSMSITDAWYAAMALRHAGTWVTRDGRAARTARRHGVQVHVPEARA</sequence>
<evidence type="ECO:0000256" key="2">
    <source>
        <dbReference type="ARBA" id="ARBA00022722"/>
    </source>
</evidence>
<proteinExistence type="inferred from homology"/>
<dbReference type="GO" id="GO:0004540">
    <property type="term" value="F:RNA nuclease activity"/>
    <property type="evidence" value="ECO:0007669"/>
    <property type="project" value="InterPro"/>
</dbReference>
<evidence type="ECO:0000259" key="7">
    <source>
        <dbReference type="Pfam" id="PF01850"/>
    </source>
</evidence>
<reference evidence="8 9" key="1">
    <citation type="submission" date="2016-03" db="EMBL/GenBank/DDBJ databases">
        <title>Shallow-sea hydrothermal system.</title>
        <authorList>
            <person name="Tang K."/>
        </authorList>
    </citation>
    <scope>NUCLEOTIDE SEQUENCE [LARGE SCALE GENOMIC DNA]</scope>
    <source>
        <strain evidence="8 9">JLT9</strain>
    </source>
</reference>
<keyword evidence="2 6" id="KW-0540">Nuclease</keyword>
<dbReference type="OrthoDB" id="4377304at2"/>
<name>A0A1B1N9H3_9MICO</name>
<dbReference type="PANTHER" id="PTHR35901">
    <property type="entry name" value="RIBONUCLEASE VAPC3"/>
    <property type="match status" value="1"/>
</dbReference>
<dbReference type="RefSeq" id="WP_066636428.1">
    <property type="nucleotide sequence ID" value="NZ_CP014989.1"/>
</dbReference>
<keyword evidence="1 6" id="KW-1277">Toxin-antitoxin system</keyword>
<keyword evidence="5 6" id="KW-0460">Magnesium</keyword>
<dbReference type="CDD" id="cd09873">
    <property type="entry name" value="PIN_Pae0151-like"/>
    <property type="match status" value="1"/>
</dbReference>
<dbReference type="InterPro" id="IPR044153">
    <property type="entry name" value="PIN_Pae0151-like"/>
</dbReference>
<evidence type="ECO:0000256" key="1">
    <source>
        <dbReference type="ARBA" id="ARBA00022649"/>
    </source>
</evidence>